<dbReference type="Proteomes" id="UP000595636">
    <property type="component" value="Chromosome"/>
</dbReference>
<proteinExistence type="predicted"/>
<dbReference type="AlphaFoldDB" id="A0A7T7RFR7"/>
<accession>A0A7T7RFR7</accession>
<dbReference type="RefSeq" id="WP_200399780.1">
    <property type="nucleotide sequence ID" value="NZ_CP066831.1"/>
</dbReference>
<evidence type="ECO:0000313" key="1">
    <source>
        <dbReference type="EMBL" id="QQM44969.1"/>
    </source>
</evidence>
<name>A0A7T7RFR7_9ACTN</name>
<reference evidence="1 2" key="1">
    <citation type="submission" date="2020-12" db="EMBL/GenBank/DDBJ databases">
        <title>A novel species.</title>
        <authorList>
            <person name="Li K."/>
        </authorList>
    </citation>
    <scope>NUCLEOTIDE SEQUENCE [LARGE SCALE GENOMIC DNA]</scope>
    <source>
        <strain evidence="1 2">ZYC-3</strain>
    </source>
</reference>
<keyword evidence="2" id="KW-1185">Reference proteome</keyword>
<dbReference type="EMBL" id="CP066831">
    <property type="protein sequence ID" value="QQM44969.1"/>
    <property type="molecule type" value="Genomic_DNA"/>
</dbReference>
<evidence type="ECO:0000313" key="2">
    <source>
        <dbReference type="Proteomes" id="UP000595636"/>
    </source>
</evidence>
<gene>
    <name evidence="1" type="ORF">JEQ17_39930</name>
</gene>
<organism evidence="1 2">
    <name type="scientific">Streptomyces liliifuscus</name>
    <dbReference type="NCBI Taxonomy" id="2797636"/>
    <lineage>
        <taxon>Bacteria</taxon>
        <taxon>Bacillati</taxon>
        <taxon>Actinomycetota</taxon>
        <taxon>Actinomycetes</taxon>
        <taxon>Kitasatosporales</taxon>
        <taxon>Streptomycetaceae</taxon>
        <taxon>Streptomyces</taxon>
    </lineage>
</organism>
<protein>
    <submittedName>
        <fullName evidence="1">Uncharacterized protein</fullName>
    </submittedName>
</protein>
<dbReference type="KEGG" id="slf:JEQ17_39930"/>
<sequence length="173" mass="19476">MPHTPKIKVLYRTAEAGEIRDDRTVQIEDQPGSQSEILLHRHHTMGDALPRAFTRLSGHQIVHGSWRQRWTDDGRMTRPPQGLGLAVSRWEAVPADEMPAGQIVFGLSQGGSCVWLIDDRYCTERLVDDMNALLLRLAGDGLWIQCWFRDWPPRVLHAPPPLLTPSSTSLVAV</sequence>